<dbReference type="OrthoDB" id="10265275at2759"/>
<evidence type="ECO:0000313" key="5">
    <source>
        <dbReference type="EMBL" id="EEB07663.1"/>
    </source>
</evidence>
<evidence type="ECO:0000259" key="4">
    <source>
        <dbReference type="SMART" id="SM00088"/>
    </source>
</evidence>
<gene>
    <name evidence="6" type="primary">csn71</name>
    <name evidence="5" type="ORF">SJAG_02764</name>
</gene>
<dbReference type="PANTHER" id="PTHR15350:SF5">
    <property type="entry name" value="COP9 SIGNALOSOME COMPLEX SUBUNIT 7"/>
    <property type="match status" value="1"/>
</dbReference>
<dbReference type="STRING" id="402676.B6K142"/>
<dbReference type="GO" id="GO:0008180">
    <property type="term" value="C:COP9 signalosome"/>
    <property type="evidence" value="ECO:0007669"/>
    <property type="project" value="UniProtKB-KW"/>
</dbReference>
<dbReference type="InterPro" id="IPR000717">
    <property type="entry name" value="PCI_dom"/>
</dbReference>
<evidence type="ECO:0000256" key="2">
    <source>
        <dbReference type="ARBA" id="ARBA00022790"/>
    </source>
</evidence>
<dbReference type="EMBL" id="KE651166">
    <property type="protein sequence ID" value="EEB07663.1"/>
    <property type="molecule type" value="Genomic_DNA"/>
</dbReference>
<feature type="compositionally biased region" description="Basic and acidic residues" evidence="3">
    <location>
        <begin position="188"/>
        <end position="200"/>
    </location>
</feature>
<dbReference type="VEuPathDB" id="FungiDB:SJAG_02764"/>
<sequence>MEQEIEQQISDPEIFNFDDLWVKCLQALRKKVSISEAALSRLKLFREGNMGLLHETKGIGELEPGCIEKLRLLTLLDIAIAKTGNYLTYEDICQHLKLEIKGNENDFRVYTVEKYILKAMGLDLLDGKLDTPSQRFYVTFAAERRMDEARLLEMQRTLDRFIEKCMNVLDEQGIGSKRATPAEDIPDPADKRVRANEMDS</sequence>
<organism evidence="5 7">
    <name type="scientific">Schizosaccharomyces japonicus (strain yFS275 / FY16936)</name>
    <name type="common">Fission yeast</name>
    <dbReference type="NCBI Taxonomy" id="402676"/>
    <lineage>
        <taxon>Eukaryota</taxon>
        <taxon>Fungi</taxon>
        <taxon>Dikarya</taxon>
        <taxon>Ascomycota</taxon>
        <taxon>Taphrinomycotina</taxon>
        <taxon>Schizosaccharomycetes</taxon>
        <taxon>Schizosaccharomycetales</taxon>
        <taxon>Schizosaccharomycetaceae</taxon>
        <taxon>Schizosaccharomyces</taxon>
    </lineage>
</organism>
<dbReference type="OMA" id="VSWAMER"/>
<keyword evidence="7" id="KW-1185">Reference proteome</keyword>
<dbReference type="HOGENOM" id="CLU_1338200_0_0_1"/>
<accession>B6K142</accession>
<comment type="similarity">
    <text evidence="1">Belongs to the CSN7/EIF3M family. CSN7 subfamily.</text>
</comment>
<feature type="region of interest" description="Disordered" evidence="3">
    <location>
        <begin position="176"/>
        <end position="200"/>
    </location>
</feature>
<dbReference type="PANTHER" id="PTHR15350">
    <property type="entry name" value="COP9 SIGNALOSOME COMPLEX SUBUNIT 7/DENDRITIC CELL PROTEIN GA17"/>
    <property type="match status" value="1"/>
</dbReference>
<protein>
    <submittedName>
        <fullName evidence="5">COP9/signalosome complex subunit 7a</fullName>
    </submittedName>
</protein>
<evidence type="ECO:0000313" key="6">
    <source>
        <dbReference type="JaponicusDB" id="SJAG_02764"/>
    </source>
</evidence>
<evidence type="ECO:0000256" key="3">
    <source>
        <dbReference type="SAM" id="MobiDB-lite"/>
    </source>
</evidence>
<dbReference type="GeneID" id="7049427"/>
<name>B6K142_SCHJY</name>
<dbReference type="JaponicusDB" id="SJAG_02764">
    <property type="gene designation" value="csn71"/>
</dbReference>
<evidence type="ECO:0000313" key="7">
    <source>
        <dbReference type="Proteomes" id="UP000001744"/>
    </source>
</evidence>
<dbReference type="InterPro" id="IPR045237">
    <property type="entry name" value="COPS7/eIF3m"/>
</dbReference>
<feature type="domain" description="PCI" evidence="4">
    <location>
        <begin position="61"/>
        <end position="161"/>
    </location>
</feature>
<dbReference type="AlphaFoldDB" id="B6K142"/>
<dbReference type="SMART" id="SM00088">
    <property type="entry name" value="PINT"/>
    <property type="match status" value="1"/>
</dbReference>
<dbReference type="eggNOG" id="KOG3250">
    <property type="taxonomic scope" value="Eukaryota"/>
</dbReference>
<dbReference type="Proteomes" id="UP000001744">
    <property type="component" value="Unassembled WGS sequence"/>
</dbReference>
<keyword evidence="2" id="KW-0736">Signalosome</keyword>
<proteinExistence type="inferred from homology"/>
<reference evidence="5 7" key="1">
    <citation type="journal article" date="2011" name="Science">
        <title>Comparative functional genomics of the fission yeasts.</title>
        <authorList>
            <person name="Rhind N."/>
            <person name="Chen Z."/>
            <person name="Yassour M."/>
            <person name="Thompson D.A."/>
            <person name="Haas B.J."/>
            <person name="Habib N."/>
            <person name="Wapinski I."/>
            <person name="Roy S."/>
            <person name="Lin M.F."/>
            <person name="Heiman D.I."/>
            <person name="Young S.K."/>
            <person name="Furuya K."/>
            <person name="Guo Y."/>
            <person name="Pidoux A."/>
            <person name="Chen H.M."/>
            <person name="Robbertse B."/>
            <person name="Goldberg J.M."/>
            <person name="Aoki K."/>
            <person name="Bayne E.H."/>
            <person name="Berlin A.M."/>
            <person name="Desjardins C.A."/>
            <person name="Dobbs E."/>
            <person name="Dukaj L."/>
            <person name="Fan L."/>
            <person name="FitzGerald M.G."/>
            <person name="French C."/>
            <person name="Gujja S."/>
            <person name="Hansen K."/>
            <person name="Keifenheim D."/>
            <person name="Levin J.Z."/>
            <person name="Mosher R.A."/>
            <person name="Mueller C.A."/>
            <person name="Pfiffner J."/>
            <person name="Priest M."/>
            <person name="Russ C."/>
            <person name="Smialowska A."/>
            <person name="Swoboda P."/>
            <person name="Sykes S.M."/>
            <person name="Vaughn M."/>
            <person name="Vengrova S."/>
            <person name="Yoder R."/>
            <person name="Zeng Q."/>
            <person name="Allshire R."/>
            <person name="Baulcombe D."/>
            <person name="Birren B.W."/>
            <person name="Brown W."/>
            <person name="Ekwall K."/>
            <person name="Kellis M."/>
            <person name="Leatherwood J."/>
            <person name="Levin H."/>
            <person name="Margalit H."/>
            <person name="Martienssen R."/>
            <person name="Nieduszynski C.A."/>
            <person name="Spatafora J.W."/>
            <person name="Friedman N."/>
            <person name="Dalgaard J.Z."/>
            <person name="Baumann P."/>
            <person name="Niki H."/>
            <person name="Regev A."/>
            <person name="Nusbaum C."/>
        </authorList>
    </citation>
    <scope>NUCLEOTIDE SEQUENCE [LARGE SCALE GENOMIC DNA]</scope>
    <source>
        <strain evidence="7">yFS275 / FY16936</strain>
    </source>
</reference>
<dbReference type="RefSeq" id="XP_002173956.1">
    <property type="nucleotide sequence ID" value="XM_002173920.2"/>
</dbReference>
<evidence type="ECO:0000256" key="1">
    <source>
        <dbReference type="ARBA" id="ARBA00008482"/>
    </source>
</evidence>